<dbReference type="NCBIfam" id="TIGR01327">
    <property type="entry name" value="PGDH"/>
    <property type="match status" value="1"/>
</dbReference>
<dbReference type="FunFam" id="3.30.1330.90:FF:000003">
    <property type="entry name" value="D-3-phosphoglycerate dehydrogenase"/>
    <property type="match status" value="1"/>
</dbReference>
<comment type="similarity">
    <text evidence="3 11">Belongs to the D-isomer specific 2-hydroxyacid dehydrogenase family.</text>
</comment>
<evidence type="ECO:0000313" key="14">
    <source>
        <dbReference type="Proteomes" id="UP000229641"/>
    </source>
</evidence>
<gene>
    <name evidence="13" type="ORF">COV72_06405</name>
</gene>
<dbReference type="InterPro" id="IPR029753">
    <property type="entry name" value="D-isomer_DH_CS"/>
</dbReference>
<dbReference type="FunFam" id="3.40.50.720:FF:000021">
    <property type="entry name" value="D-3-phosphoglycerate dehydrogenase"/>
    <property type="match status" value="1"/>
</dbReference>
<dbReference type="Pfam" id="PF01842">
    <property type="entry name" value="ACT"/>
    <property type="match status" value="1"/>
</dbReference>
<dbReference type="Pfam" id="PF19304">
    <property type="entry name" value="PGDH_inter"/>
    <property type="match status" value="1"/>
</dbReference>
<dbReference type="Pfam" id="PF02826">
    <property type="entry name" value="2-Hacid_dh_C"/>
    <property type="match status" value="1"/>
</dbReference>
<dbReference type="GO" id="GO:0006564">
    <property type="term" value="P:L-serine biosynthetic process"/>
    <property type="evidence" value="ECO:0007669"/>
    <property type="project" value="UniProtKB-UniRule"/>
</dbReference>
<comment type="function">
    <text evidence="1">Catalyzes the reversible oxidation of 3-phospho-D-glycerate to 3-phosphonooxypyruvate, the first step of the phosphorylated L-serine biosynthesis pathway. Also catalyzes the reversible oxidation of 2-hydroxyglutarate to 2-oxoglutarate.</text>
</comment>
<evidence type="ECO:0000256" key="9">
    <source>
        <dbReference type="ARBA" id="ARBA00048126"/>
    </source>
</evidence>
<dbReference type="AlphaFoldDB" id="A0A2H0LZ17"/>
<evidence type="ECO:0000256" key="4">
    <source>
        <dbReference type="ARBA" id="ARBA00021582"/>
    </source>
</evidence>
<comment type="pathway">
    <text evidence="2 11">Amino-acid biosynthesis; L-serine biosynthesis; L-serine from 3-phospho-D-glycerate: step 1/3.</text>
</comment>
<dbReference type="EMBL" id="PCWA01000084">
    <property type="protein sequence ID" value="PIQ88904.1"/>
    <property type="molecule type" value="Genomic_DNA"/>
</dbReference>
<dbReference type="CDD" id="cd04902">
    <property type="entry name" value="ACT_3PGDH-xct"/>
    <property type="match status" value="1"/>
</dbReference>
<evidence type="ECO:0000256" key="8">
    <source>
        <dbReference type="ARBA" id="ARBA00023299"/>
    </source>
</evidence>
<dbReference type="InterPro" id="IPR006140">
    <property type="entry name" value="D-isomer_DH_NAD-bd"/>
</dbReference>
<proteinExistence type="inferred from homology"/>
<dbReference type="SUPFAM" id="SSF51735">
    <property type="entry name" value="NAD(P)-binding Rossmann-fold domains"/>
    <property type="match status" value="1"/>
</dbReference>
<evidence type="ECO:0000256" key="11">
    <source>
        <dbReference type="RuleBase" id="RU363003"/>
    </source>
</evidence>
<evidence type="ECO:0000259" key="12">
    <source>
        <dbReference type="PROSITE" id="PS51671"/>
    </source>
</evidence>
<keyword evidence="5 11" id="KW-0028">Amino-acid biosynthesis</keyword>
<feature type="domain" description="ACT" evidence="12">
    <location>
        <begin position="455"/>
        <end position="527"/>
    </location>
</feature>
<organism evidence="13 14">
    <name type="scientific">Candidatus Ghiorseimicrobium undicola</name>
    <dbReference type="NCBI Taxonomy" id="1974746"/>
    <lineage>
        <taxon>Bacteria</taxon>
        <taxon>Pseudomonadati</taxon>
        <taxon>Candidatus Omnitrophota</taxon>
        <taxon>Candidatus Ghiorseimicrobium</taxon>
    </lineage>
</organism>
<dbReference type="InterPro" id="IPR006139">
    <property type="entry name" value="D-isomer_2_OHA_DH_cat_dom"/>
</dbReference>
<dbReference type="PANTHER" id="PTHR42789:SF1">
    <property type="entry name" value="D-ISOMER SPECIFIC 2-HYDROXYACID DEHYDROGENASE FAMILY PROTEIN (AFU_ORTHOLOGUE AFUA_6G10090)"/>
    <property type="match status" value="1"/>
</dbReference>
<name>A0A2H0LZ17_9BACT</name>
<dbReference type="InterPro" id="IPR045865">
    <property type="entry name" value="ACT-like_dom_sf"/>
</dbReference>
<comment type="catalytic activity">
    <reaction evidence="10 11">
        <text>(2R)-3-phosphoglycerate + NAD(+) = 3-phosphooxypyruvate + NADH + H(+)</text>
        <dbReference type="Rhea" id="RHEA:12641"/>
        <dbReference type="ChEBI" id="CHEBI:15378"/>
        <dbReference type="ChEBI" id="CHEBI:18110"/>
        <dbReference type="ChEBI" id="CHEBI:57540"/>
        <dbReference type="ChEBI" id="CHEBI:57945"/>
        <dbReference type="ChEBI" id="CHEBI:58272"/>
        <dbReference type="EC" id="1.1.1.95"/>
    </reaction>
</comment>
<evidence type="ECO:0000256" key="2">
    <source>
        <dbReference type="ARBA" id="ARBA00005216"/>
    </source>
</evidence>
<dbReference type="InterPro" id="IPR050857">
    <property type="entry name" value="D-2-hydroxyacid_DH"/>
</dbReference>
<evidence type="ECO:0000256" key="10">
    <source>
        <dbReference type="ARBA" id="ARBA00048731"/>
    </source>
</evidence>
<comment type="caution">
    <text evidence="13">The sequence shown here is derived from an EMBL/GenBank/DDBJ whole genome shotgun (WGS) entry which is preliminary data.</text>
</comment>
<dbReference type="InterPro" id="IPR036291">
    <property type="entry name" value="NAD(P)-bd_dom_sf"/>
</dbReference>
<dbReference type="InterPro" id="IPR002912">
    <property type="entry name" value="ACT_dom"/>
</dbReference>
<dbReference type="Proteomes" id="UP000229641">
    <property type="component" value="Unassembled WGS sequence"/>
</dbReference>
<dbReference type="InterPro" id="IPR029752">
    <property type="entry name" value="D-isomer_DH_CS1"/>
</dbReference>
<evidence type="ECO:0000256" key="7">
    <source>
        <dbReference type="ARBA" id="ARBA00023027"/>
    </source>
</evidence>
<evidence type="ECO:0000256" key="3">
    <source>
        <dbReference type="ARBA" id="ARBA00005854"/>
    </source>
</evidence>
<evidence type="ECO:0000256" key="5">
    <source>
        <dbReference type="ARBA" id="ARBA00022605"/>
    </source>
</evidence>
<evidence type="ECO:0000256" key="6">
    <source>
        <dbReference type="ARBA" id="ARBA00023002"/>
    </source>
</evidence>
<dbReference type="FunFam" id="3.30.70.260:FF:000008">
    <property type="entry name" value="D-3-phosphoglycerate dehydrogenase, chloroplastic"/>
    <property type="match status" value="1"/>
</dbReference>
<dbReference type="SUPFAM" id="SSF52283">
    <property type="entry name" value="Formate/glycerate dehydrogenase catalytic domain-like"/>
    <property type="match status" value="1"/>
</dbReference>
<dbReference type="PANTHER" id="PTHR42789">
    <property type="entry name" value="D-ISOMER SPECIFIC 2-HYDROXYACID DEHYDROGENASE FAMILY PROTEIN (AFU_ORTHOLOGUE AFUA_6G10090)"/>
    <property type="match status" value="1"/>
</dbReference>
<dbReference type="SUPFAM" id="SSF55021">
    <property type="entry name" value="ACT-like"/>
    <property type="match status" value="1"/>
</dbReference>
<dbReference type="PROSITE" id="PS00671">
    <property type="entry name" value="D_2_HYDROXYACID_DH_3"/>
    <property type="match status" value="1"/>
</dbReference>
<dbReference type="Gene3D" id="3.40.50.720">
    <property type="entry name" value="NAD(P)-binding Rossmann-like Domain"/>
    <property type="match status" value="2"/>
</dbReference>
<dbReference type="Pfam" id="PF00389">
    <property type="entry name" value="2-Hacid_dh"/>
    <property type="match status" value="1"/>
</dbReference>
<reference evidence="13 14" key="1">
    <citation type="submission" date="2017-09" db="EMBL/GenBank/DDBJ databases">
        <title>Depth-based differentiation of microbial function through sediment-hosted aquifers and enrichment of novel symbionts in the deep terrestrial subsurface.</title>
        <authorList>
            <person name="Probst A.J."/>
            <person name="Ladd B."/>
            <person name="Jarett J.K."/>
            <person name="Geller-Mcgrath D.E."/>
            <person name="Sieber C.M."/>
            <person name="Emerson J.B."/>
            <person name="Anantharaman K."/>
            <person name="Thomas B.C."/>
            <person name="Malmstrom R."/>
            <person name="Stieglmeier M."/>
            <person name="Klingl A."/>
            <person name="Woyke T."/>
            <person name="Ryan C.M."/>
            <person name="Banfield J.F."/>
        </authorList>
    </citation>
    <scope>NUCLEOTIDE SEQUENCE [LARGE SCALE GENOMIC DNA]</scope>
    <source>
        <strain evidence="13">CG11_big_fil_rev_8_21_14_0_20_42_13</strain>
    </source>
</reference>
<dbReference type="PROSITE" id="PS51671">
    <property type="entry name" value="ACT"/>
    <property type="match status" value="1"/>
</dbReference>
<dbReference type="Gene3D" id="3.30.70.260">
    <property type="match status" value="1"/>
</dbReference>
<dbReference type="EC" id="1.1.1.95" evidence="11"/>
<dbReference type="UniPathway" id="UPA00135">
    <property type="reaction ID" value="UER00196"/>
</dbReference>
<sequence>MFKILISDPLAREGLDILEKEKDLSVEVKTGLKAEELENIIASYDALIVRSSTKVTKDILSNASSLKVIGRAGVGLDNVDLEAATAKGVIVMNTPGGNTISTCEHTLSLLLALSRNVPQANASMKKGEWKRSNFMGVELYGKTLGVIGLGRIGNEVAKRALSFGMKIIAFDPFLSRQKAEEMGIELLELKELFKRADYITVHTPLSEDTKHIISDQEFKLMKKGVRIINCARGGIIDEDALYRALKEEKVMAAALDVFEEEPPKNMELLKLDNLIATPHLGASTEEAQVNVAIEIAESVRDALLGRGIRSAANYPCLEPEACKIFQPYINLSEKLGLFAGQIIEGRFADVRIEYNGDITKMDCSPLTLAVIKGLLSPSLQETVNFVNALNLARERGIKVNESKSEQSEEFTNLISVSVRTDKGGHRVSGTLFTNKQMRIVKLDDFYVEAIPRGVMLVVYNLDKPGIIGALGMLLGRHKINIAGMNFGRETAGGKAITLLNIDSAPSLDVIAEIKKIENISSVKVIKL</sequence>
<dbReference type="InterPro" id="IPR006236">
    <property type="entry name" value="PGDH"/>
</dbReference>
<dbReference type="SUPFAM" id="SSF143548">
    <property type="entry name" value="Serine metabolism enzymes domain"/>
    <property type="match status" value="1"/>
</dbReference>
<keyword evidence="8 11" id="KW-0718">Serine biosynthesis</keyword>
<dbReference type="Gene3D" id="3.30.1330.90">
    <property type="entry name" value="D-3-phosphoglycerate dehydrogenase, domain 3"/>
    <property type="match status" value="1"/>
</dbReference>
<dbReference type="GO" id="GO:0051287">
    <property type="term" value="F:NAD binding"/>
    <property type="evidence" value="ECO:0007669"/>
    <property type="project" value="UniProtKB-UniRule"/>
</dbReference>
<dbReference type="InterPro" id="IPR045626">
    <property type="entry name" value="PGDH_ASB_dom"/>
</dbReference>
<evidence type="ECO:0000256" key="1">
    <source>
        <dbReference type="ARBA" id="ARBA00003800"/>
    </source>
</evidence>
<accession>A0A2H0LZ17</accession>
<dbReference type="PROSITE" id="PS00065">
    <property type="entry name" value="D_2_HYDROXYACID_DH_1"/>
    <property type="match status" value="1"/>
</dbReference>
<keyword evidence="7 11" id="KW-0520">NAD</keyword>
<dbReference type="CDD" id="cd12173">
    <property type="entry name" value="PGDH_4"/>
    <property type="match status" value="1"/>
</dbReference>
<keyword evidence="6 11" id="KW-0560">Oxidoreductase</keyword>
<dbReference type="InterPro" id="IPR029009">
    <property type="entry name" value="ASB_dom_sf"/>
</dbReference>
<dbReference type="GO" id="GO:0004617">
    <property type="term" value="F:phosphoglycerate dehydrogenase activity"/>
    <property type="evidence" value="ECO:0007669"/>
    <property type="project" value="UniProtKB-UniRule"/>
</dbReference>
<protein>
    <recommendedName>
        <fullName evidence="4 11">D-3-phosphoglycerate dehydrogenase</fullName>
        <ecNumber evidence="11">1.1.1.95</ecNumber>
    </recommendedName>
</protein>
<evidence type="ECO:0000313" key="13">
    <source>
        <dbReference type="EMBL" id="PIQ88904.1"/>
    </source>
</evidence>
<comment type="catalytic activity">
    <reaction evidence="9">
        <text>(R)-2-hydroxyglutarate + NAD(+) = 2-oxoglutarate + NADH + H(+)</text>
        <dbReference type="Rhea" id="RHEA:49612"/>
        <dbReference type="ChEBI" id="CHEBI:15378"/>
        <dbReference type="ChEBI" id="CHEBI:15801"/>
        <dbReference type="ChEBI" id="CHEBI:16810"/>
        <dbReference type="ChEBI" id="CHEBI:57540"/>
        <dbReference type="ChEBI" id="CHEBI:57945"/>
        <dbReference type="EC" id="1.1.1.399"/>
    </reaction>
</comment>